<sequence length="89" mass="9429">MRIYGISQGSFCLAVMETSAFTHLALVHAIARTIVRSQTLLPGGDKGPWSILQPLILSPLRATTYCVLVSRPGSISRANGSNASTTTPT</sequence>
<evidence type="ECO:0000313" key="2">
    <source>
        <dbReference type="Proteomes" id="UP000070501"/>
    </source>
</evidence>
<reference evidence="2" key="1">
    <citation type="submission" date="2016-02" db="EMBL/GenBank/DDBJ databases">
        <title>Draft genome sequence of Microdochium bolleyi, a fungal endophyte of beachgrass.</title>
        <authorList>
            <consortium name="DOE Joint Genome Institute"/>
            <person name="David A.S."/>
            <person name="May G."/>
            <person name="Haridas S."/>
            <person name="Lim J."/>
            <person name="Wang M."/>
            <person name="Labutti K."/>
            <person name="Lipzen A."/>
            <person name="Barry K."/>
            <person name="Grigoriev I.V."/>
        </authorList>
    </citation>
    <scope>NUCLEOTIDE SEQUENCE [LARGE SCALE GENOMIC DNA]</scope>
    <source>
        <strain evidence="2">J235TASD1</strain>
    </source>
</reference>
<dbReference type="AlphaFoldDB" id="A0A136IWL9"/>
<proteinExistence type="predicted"/>
<keyword evidence="2" id="KW-1185">Reference proteome</keyword>
<feature type="non-terminal residue" evidence="1">
    <location>
        <position position="89"/>
    </location>
</feature>
<evidence type="ECO:0000313" key="1">
    <source>
        <dbReference type="EMBL" id="KXJ89247.1"/>
    </source>
</evidence>
<dbReference type="InParanoid" id="A0A136IWL9"/>
<gene>
    <name evidence="1" type="ORF">Micbo1qcDRAFT_166075</name>
</gene>
<accession>A0A136IWL9</accession>
<dbReference type="EMBL" id="KQ964256">
    <property type="protein sequence ID" value="KXJ89247.1"/>
    <property type="molecule type" value="Genomic_DNA"/>
</dbReference>
<protein>
    <submittedName>
        <fullName evidence="1">Uncharacterized protein</fullName>
    </submittedName>
</protein>
<name>A0A136IWL9_9PEZI</name>
<dbReference type="Proteomes" id="UP000070501">
    <property type="component" value="Unassembled WGS sequence"/>
</dbReference>
<organism evidence="1 2">
    <name type="scientific">Microdochium bolleyi</name>
    <dbReference type="NCBI Taxonomy" id="196109"/>
    <lineage>
        <taxon>Eukaryota</taxon>
        <taxon>Fungi</taxon>
        <taxon>Dikarya</taxon>
        <taxon>Ascomycota</taxon>
        <taxon>Pezizomycotina</taxon>
        <taxon>Sordariomycetes</taxon>
        <taxon>Xylariomycetidae</taxon>
        <taxon>Xylariales</taxon>
        <taxon>Microdochiaceae</taxon>
        <taxon>Microdochium</taxon>
    </lineage>
</organism>